<accession>A0A2N1MAW2</accession>
<evidence type="ECO:0000313" key="1">
    <source>
        <dbReference type="EMBL" id="PKK58755.1"/>
    </source>
</evidence>
<dbReference type="SUPFAM" id="SSF53098">
    <property type="entry name" value="Ribonuclease H-like"/>
    <property type="match status" value="1"/>
</dbReference>
<protein>
    <submittedName>
        <fullName evidence="1">Uncharacterized protein</fullName>
    </submittedName>
</protein>
<dbReference type="Proteomes" id="UP000233469">
    <property type="component" value="Unassembled WGS sequence"/>
</dbReference>
<dbReference type="VEuPathDB" id="FungiDB:FUN_018014"/>
<reference evidence="1 2" key="2">
    <citation type="submission" date="2017-10" db="EMBL/GenBank/DDBJ databases">
        <title>Extensive intraspecific genome diversity in a model arbuscular mycorrhizal fungus.</title>
        <authorList>
            <person name="Chen E.C.H."/>
            <person name="Morin E."/>
            <person name="Baudet D."/>
            <person name="Noel J."/>
            <person name="Ndikumana S."/>
            <person name="Charron P."/>
            <person name="St-Onge C."/>
            <person name="Giorgi J."/>
            <person name="Grigoriev I.V."/>
            <person name="Roux C."/>
            <person name="Martin F.M."/>
            <person name="Corradi N."/>
        </authorList>
    </citation>
    <scope>NUCLEOTIDE SEQUENCE [LARGE SCALE GENOMIC DNA]</scope>
    <source>
        <strain evidence="1 2">C2</strain>
    </source>
</reference>
<reference evidence="1 2" key="1">
    <citation type="submission" date="2016-04" db="EMBL/GenBank/DDBJ databases">
        <title>Genome analyses suggest a sexual origin of heterokaryosis in a supposedly ancient asexual fungus.</title>
        <authorList>
            <person name="Ropars J."/>
            <person name="Sedzielewska K."/>
            <person name="Noel J."/>
            <person name="Charron P."/>
            <person name="Farinelli L."/>
            <person name="Marton T."/>
            <person name="Kruger M."/>
            <person name="Pelin A."/>
            <person name="Brachmann A."/>
            <person name="Corradi N."/>
        </authorList>
    </citation>
    <scope>NUCLEOTIDE SEQUENCE [LARGE SCALE GENOMIC DNA]</scope>
    <source>
        <strain evidence="1 2">C2</strain>
    </source>
</reference>
<name>A0A2N1MAW2_9GLOM</name>
<sequence>MIYKIDLHKITAPHFYFNTIDHLSTQGPSSKKRKRENSSIIWNYFLEKYDEEEQQLYLICQIYHPEEAEPTDGDIIKETIKYITMKHQLNFEESLIILDYQEMKLYKALINIKLLPNPHTAENIKNCLESILEEWNLKGKCFAATTDSGANVKKAISLMNNIIRLSCAAYCYK</sequence>
<comment type="caution">
    <text evidence="1">The sequence shown here is derived from an EMBL/GenBank/DDBJ whole genome shotgun (WGS) entry which is preliminary data.</text>
</comment>
<dbReference type="AlphaFoldDB" id="A0A2N1MAW2"/>
<proteinExistence type="predicted"/>
<organism evidence="1 2">
    <name type="scientific">Rhizophagus irregularis</name>
    <dbReference type="NCBI Taxonomy" id="588596"/>
    <lineage>
        <taxon>Eukaryota</taxon>
        <taxon>Fungi</taxon>
        <taxon>Fungi incertae sedis</taxon>
        <taxon>Mucoromycota</taxon>
        <taxon>Glomeromycotina</taxon>
        <taxon>Glomeromycetes</taxon>
        <taxon>Glomerales</taxon>
        <taxon>Glomeraceae</taxon>
        <taxon>Rhizophagus</taxon>
    </lineage>
</organism>
<gene>
    <name evidence="1" type="ORF">RhiirC2_795818</name>
</gene>
<dbReference type="InterPro" id="IPR012337">
    <property type="entry name" value="RNaseH-like_sf"/>
</dbReference>
<dbReference type="EMBL" id="LLXL01003401">
    <property type="protein sequence ID" value="PKK58755.1"/>
    <property type="molecule type" value="Genomic_DNA"/>
</dbReference>
<evidence type="ECO:0000313" key="2">
    <source>
        <dbReference type="Proteomes" id="UP000233469"/>
    </source>
</evidence>